<dbReference type="NCBIfam" id="TIGR01740">
    <property type="entry name" value="pyrF"/>
    <property type="match status" value="1"/>
</dbReference>
<evidence type="ECO:0000256" key="5">
    <source>
        <dbReference type="ARBA" id="ARBA00023239"/>
    </source>
</evidence>
<feature type="active site" description="Proton donor" evidence="7">
    <location>
        <position position="61"/>
    </location>
</feature>
<evidence type="ECO:0000259" key="9">
    <source>
        <dbReference type="SMART" id="SM00934"/>
    </source>
</evidence>
<keyword evidence="11" id="KW-1185">Reference proteome</keyword>
<dbReference type="InterPro" id="IPR011060">
    <property type="entry name" value="RibuloseP-bd_barrel"/>
</dbReference>
<comment type="function">
    <text evidence="1 7">Catalyzes the decarboxylation of orotidine 5'-monophosphate (OMP) to uridine 5'-monophosphate (UMP).</text>
</comment>
<feature type="binding site" evidence="7">
    <location>
        <position position="121"/>
    </location>
    <ligand>
        <name>substrate</name>
    </ligand>
</feature>
<dbReference type="Gene3D" id="3.20.20.70">
    <property type="entry name" value="Aldolase class I"/>
    <property type="match status" value="1"/>
</dbReference>
<dbReference type="InterPro" id="IPR018089">
    <property type="entry name" value="OMPdecase_AS"/>
</dbReference>
<feature type="binding site" evidence="7">
    <location>
        <position position="192"/>
    </location>
    <ligand>
        <name>substrate</name>
    </ligand>
</feature>
<dbReference type="SUPFAM" id="SSF51366">
    <property type="entry name" value="Ribulose-phoshate binding barrel"/>
    <property type="match status" value="1"/>
</dbReference>
<evidence type="ECO:0000256" key="8">
    <source>
        <dbReference type="RuleBase" id="RU000512"/>
    </source>
</evidence>
<keyword evidence="4 7" id="KW-0665">Pyrimidine biosynthesis</keyword>
<accession>A0ABW4J9X1</accession>
<dbReference type="CDD" id="cd04725">
    <property type="entry name" value="OMP_decarboxylase_like"/>
    <property type="match status" value="1"/>
</dbReference>
<comment type="pathway">
    <text evidence="2 7 8">Pyrimidine metabolism; UMP biosynthesis via de novo pathway; UMP from orotate: step 2/2.</text>
</comment>
<dbReference type="PROSITE" id="PS00156">
    <property type="entry name" value="OMPDECASE"/>
    <property type="match status" value="1"/>
</dbReference>
<feature type="domain" description="Orotidine 5'-phosphate decarboxylase" evidence="9">
    <location>
        <begin position="3"/>
        <end position="228"/>
    </location>
</feature>
<proteinExistence type="inferred from homology"/>
<feature type="binding site" evidence="7">
    <location>
        <position position="9"/>
    </location>
    <ligand>
        <name>substrate</name>
    </ligand>
</feature>
<dbReference type="InterPro" id="IPR047596">
    <property type="entry name" value="OMPdecase_bac"/>
</dbReference>
<dbReference type="Pfam" id="PF00215">
    <property type="entry name" value="OMPdecase"/>
    <property type="match status" value="1"/>
</dbReference>
<dbReference type="HAMAP" id="MF_01200_B">
    <property type="entry name" value="OMPdecase_type1_B"/>
    <property type="match status" value="1"/>
</dbReference>
<comment type="caution">
    <text evidence="10">The sequence shown here is derived from an EMBL/GenBank/DDBJ whole genome shotgun (WGS) entry which is preliminary data.</text>
</comment>
<dbReference type="PANTHER" id="PTHR32119:SF2">
    <property type="entry name" value="OROTIDINE 5'-PHOSPHATE DECARBOXYLASE"/>
    <property type="match status" value="1"/>
</dbReference>
<dbReference type="InterPro" id="IPR001754">
    <property type="entry name" value="OMPdeCOase_dom"/>
</dbReference>
<feature type="binding site" evidence="7">
    <location>
        <position position="213"/>
    </location>
    <ligand>
        <name>substrate</name>
    </ligand>
</feature>
<evidence type="ECO:0000256" key="6">
    <source>
        <dbReference type="ARBA" id="ARBA00049157"/>
    </source>
</evidence>
<evidence type="ECO:0000256" key="7">
    <source>
        <dbReference type="HAMAP-Rule" id="MF_01200"/>
    </source>
</evidence>
<comment type="catalytic activity">
    <reaction evidence="6 7 8">
        <text>orotidine 5'-phosphate + H(+) = UMP + CO2</text>
        <dbReference type="Rhea" id="RHEA:11596"/>
        <dbReference type="ChEBI" id="CHEBI:15378"/>
        <dbReference type="ChEBI" id="CHEBI:16526"/>
        <dbReference type="ChEBI" id="CHEBI:57538"/>
        <dbReference type="ChEBI" id="CHEBI:57865"/>
        <dbReference type="EC" id="4.1.1.23"/>
    </reaction>
</comment>
<dbReference type="EC" id="4.1.1.23" evidence="7"/>
<dbReference type="Proteomes" id="UP001597267">
    <property type="component" value="Unassembled WGS sequence"/>
</dbReference>
<name>A0ABW4J9X1_9LACO</name>
<gene>
    <name evidence="7 10" type="primary">pyrF</name>
    <name evidence="10" type="ORF">ACFQ5M_09065</name>
</gene>
<evidence type="ECO:0000313" key="10">
    <source>
        <dbReference type="EMBL" id="MFD1672245.1"/>
    </source>
</evidence>
<evidence type="ECO:0000313" key="11">
    <source>
        <dbReference type="Proteomes" id="UP001597267"/>
    </source>
</evidence>
<dbReference type="GO" id="GO:0004590">
    <property type="term" value="F:orotidine-5'-phosphate decarboxylase activity"/>
    <property type="evidence" value="ECO:0007669"/>
    <property type="project" value="UniProtKB-EC"/>
</dbReference>
<feature type="binding site" evidence="7">
    <location>
        <position position="32"/>
    </location>
    <ligand>
        <name>substrate</name>
    </ligand>
</feature>
<feature type="binding site" evidence="7">
    <location>
        <begin position="59"/>
        <end position="68"/>
    </location>
    <ligand>
        <name>substrate</name>
    </ligand>
</feature>
<dbReference type="RefSeq" id="WP_125714865.1">
    <property type="nucleotide sequence ID" value="NZ_JBHTOP010000023.1"/>
</dbReference>
<evidence type="ECO:0000256" key="4">
    <source>
        <dbReference type="ARBA" id="ARBA00022975"/>
    </source>
</evidence>
<reference evidence="11" key="1">
    <citation type="journal article" date="2019" name="Int. J. Syst. Evol. Microbiol.">
        <title>The Global Catalogue of Microorganisms (GCM) 10K type strain sequencing project: providing services to taxonomists for standard genome sequencing and annotation.</title>
        <authorList>
            <consortium name="The Broad Institute Genomics Platform"/>
            <consortium name="The Broad Institute Genome Sequencing Center for Infectious Disease"/>
            <person name="Wu L."/>
            <person name="Ma J."/>
        </authorList>
    </citation>
    <scope>NUCLEOTIDE SEQUENCE [LARGE SCALE GENOMIC DNA]</scope>
    <source>
        <strain evidence="11">CCM 8896</strain>
    </source>
</reference>
<feature type="binding site" evidence="7">
    <location>
        <position position="183"/>
    </location>
    <ligand>
        <name>substrate</name>
    </ligand>
</feature>
<dbReference type="SMART" id="SM00934">
    <property type="entry name" value="OMPdecase"/>
    <property type="match status" value="1"/>
</dbReference>
<comment type="similarity">
    <text evidence="7">Belongs to the OMP decarboxylase family. Type 1 subfamily.</text>
</comment>
<evidence type="ECO:0000256" key="2">
    <source>
        <dbReference type="ARBA" id="ARBA00004861"/>
    </source>
</evidence>
<dbReference type="NCBIfam" id="NF001273">
    <property type="entry name" value="PRK00230.1"/>
    <property type="match status" value="1"/>
</dbReference>
<dbReference type="EMBL" id="JBHTOP010000023">
    <property type="protein sequence ID" value="MFD1672245.1"/>
    <property type="molecule type" value="Genomic_DNA"/>
</dbReference>
<comment type="subunit">
    <text evidence="7">Homodimer.</text>
</comment>
<sequence>MTLPIIALDFESTDDLYNFLDKFPKDEHLFVKIGMEMFYQAGPSIVKEISRRGHDIFLDLKLHDIPNTVKRAMHIIGELGNIKLTTIHAAGGSKMITAAKEGLLSTPGGQDTKLLAITQLTSTSQQQLNSEQNISGTIMDSVVNYAQLAKQNGADGVVSSGLEVTAIKQATDNDFLCVTPGIRLIAEPDQDQTRVVTPEIARANGSDYIVVGRPITRATDVVAAYQKIKTNWGQN</sequence>
<dbReference type="PANTHER" id="PTHR32119">
    <property type="entry name" value="OROTIDINE 5'-PHOSPHATE DECARBOXYLASE"/>
    <property type="match status" value="1"/>
</dbReference>
<organism evidence="10 11">
    <name type="scientific">Agrilactobacillus yilanensis</name>
    <dbReference type="NCBI Taxonomy" id="2485997"/>
    <lineage>
        <taxon>Bacteria</taxon>
        <taxon>Bacillati</taxon>
        <taxon>Bacillota</taxon>
        <taxon>Bacilli</taxon>
        <taxon>Lactobacillales</taxon>
        <taxon>Lactobacillaceae</taxon>
        <taxon>Agrilactobacillus</taxon>
    </lineage>
</organism>
<evidence type="ECO:0000256" key="1">
    <source>
        <dbReference type="ARBA" id="ARBA00002356"/>
    </source>
</evidence>
<dbReference type="InterPro" id="IPR014732">
    <property type="entry name" value="OMPdecase"/>
</dbReference>
<keyword evidence="3 7" id="KW-0210">Decarboxylase</keyword>
<evidence type="ECO:0000256" key="3">
    <source>
        <dbReference type="ARBA" id="ARBA00022793"/>
    </source>
</evidence>
<dbReference type="InterPro" id="IPR013785">
    <property type="entry name" value="Aldolase_TIM"/>
</dbReference>
<keyword evidence="5 7" id="KW-0456">Lyase</keyword>
<feature type="binding site" evidence="7">
    <location>
        <position position="212"/>
    </location>
    <ligand>
        <name>substrate</name>
    </ligand>
</feature>
<protein>
    <recommendedName>
        <fullName evidence="7">Orotidine 5'-phosphate decarboxylase</fullName>
        <ecNumber evidence="7">4.1.1.23</ecNumber>
    </recommendedName>
    <alternativeName>
        <fullName evidence="7">OMP decarboxylase</fullName>
        <shortName evidence="7">OMPDCase</shortName>
        <shortName evidence="7">OMPdecase</shortName>
    </alternativeName>
</protein>